<proteinExistence type="predicted"/>
<gene>
    <name evidence="2" type="ORF">DV515_00006449</name>
</gene>
<dbReference type="EMBL" id="QUSF01000015">
    <property type="protein sequence ID" value="RLW03576.1"/>
    <property type="molecule type" value="Genomic_DNA"/>
</dbReference>
<dbReference type="Proteomes" id="UP000276834">
    <property type="component" value="Unassembled WGS sequence"/>
</dbReference>
<sequence length="208" mass="23169">EGEEGTGQEGLEGWTSTGWTVAAVTGCAPAKPSSSGQHHSSHQHKAKTCTHRAPSCPWQPEHPSDIPPHLLTQSFSAHQNRMQLIGRFCVQHFSADNRISAWKEDEYSDTHLNSVASVPCLAHRSGSQEWFEEECVRWDDIQRDGNVVSSADIHTKVAAVQAECHHECPLANWIRESVTVQDNLEDDSDINRERDDSEMTAPGSTFWD</sequence>
<protein>
    <submittedName>
        <fullName evidence="2">Uncharacterized protein</fullName>
    </submittedName>
</protein>
<comment type="caution">
    <text evidence="2">The sequence shown here is derived from an EMBL/GenBank/DDBJ whole genome shotgun (WGS) entry which is preliminary data.</text>
</comment>
<dbReference type="AlphaFoldDB" id="A0A3L8SKS4"/>
<feature type="non-terminal residue" evidence="2">
    <location>
        <position position="1"/>
    </location>
</feature>
<feature type="region of interest" description="Disordered" evidence="1">
    <location>
        <begin position="185"/>
        <end position="208"/>
    </location>
</feature>
<evidence type="ECO:0000313" key="3">
    <source>
        <dbReference type="Proteomes" id="UP000276834"/>
    </source>
</evidence>
<evidence type="ECO:0000313" key="2">
    <source>
        <dbReference type="EMBL" id="RLW03576.1"/>
    </source>
</evidence>
<accession>A0A3L8SKS4</accession>
<dbReference type="OrthoDB" id="10508667at2759"/>
<feature type="region of interest" description="Disordered" evidence="1">
    <location>
        <begin position="26"/>
        <end position="60"/>
    </location>
</feature>
<keyword evidence="3" id="KW-1185">Reference proteome</keyword>
<evidence type="ECO:0000256" key="1">
    <source>
        <dbReference type="SAM" id="MobiDB-lite"/>
    </source>
</evidence>
<organism evidence="2 3">
    <name type="scientific">Chloebia gouldiae</name>
    <name type="common">Gouldian finch</name>
    <name type="synonym">Erythrura gouldiae</name>
    <dbReference type="NCBI Taxonomy" id="44316"/>
    <lineage>
        <taxon>Eukaryota</taxon>
        <taxon>Metazoa</taxon>
        <taxon>Chordata</taxon>
        <taxon>Craniata</taxon>
        <taxon>Vertebrata</taxon>
        <taxon>Euteleostomi</taxon>
        <taxon>Archelosauria</taxon>
        <taxon>Archosauria</taxon>
        <taxon>Dinosauria</taxon>
        <taxon>Saurischia</taxon>
        <taxon>Theropoda</taxon>
        <taxon>Coelurosauria</taxon>
        <taxon>Aves</taxon>
        <taxon>Neognathae</taxon>
        <taxon>Neoaves</taxon>
        <taxon>Telluraves</taxon>
        <taxon>Australaves</taxon>
        <taxon>Passeriformes</taxon>
        <taxon>Passeroidea</taxon>
        <taxon>Passeridae</taxon>
        <taxon>Chloebia</taxon>
    </lineage>
</organism>
<feature type="compositionally biased region" description="Basic residues" evidence="1">
    <location>
        <begin position="39"/>
        <end position="50"/>
    </location>
</feature>
<name>A0A3L8SKS4_CHLGU</name>
<reference evidence="2 3" key="1">
    <citation type="journal article" date="2018" name="Proc. R. Soc. B">
        <title>A non-coding region near Follistatin controls head colour polymorphism in the Gouldian finch.</title>
        <authorList>
            <person name="Toomey M.B."/>
            <person name="Marques C.I."/>
            <person name="Andrade P."/>
            <person name="Araujo P.M."/>
            <person name="Sabatino S."/>
            <person name="Gazda M.A."/>
            <person name="Afonso S."/>
            <person name="Lopes R.J."/>
            <person name="Corbo J.C."/>
            <person name="Carneiro M."/>
        </authorList>
    </citation>
    <scope>NUCLEOTIDE SEQUENCE [LARGE SCALE GENOMIC DNA]</scope>
    <source>
        <strain evidence="2">Red01</strain>
        <tissue evidence="2">Muscle</tissue>
    </source>
</reference>